<accession>A0A372L6S8</accession>
<evidence type="ECO:0000313" key="2">
    <source>
        <dbReference type="Proteomes" id="UP000262939"/>
    </source>
</evidence>
<keyword evidence="2" id="KW-1185">Reference proteome</keyword>
<evidence type="ECO:0000313" key="1">
    <source>
        <dbReference type="EMBL" id="RFU60468.1"/>
    </source>
</evidence>
<name>A0A372L6S8_9BACI</name>
<dbReference type="OrthoDB" id="7869153at2"/>
<sequence>MSLRNYTEIQILPDHEFPAEGGLILPQQLVNKHMINNYQPIELCYGLKKITLDFKPGKSFMVKESAAQFLALAADGEVFGFHYDGRARRLIIGPLVGILMSSLSKTSEQIFGEMTDFCKEVAEKSRSRGGRAVFFTLEQINEESDNIEGWIYNNQKWSQSVFPTPYCVHNRISSRRQESKVATQMKINLLKQRGVFFYNDKFLDKWEIVQQLKNMQNETVFFPYTRLYKGPDSLYEMAGRYPELYVKPTGGSLGKGIMRIKRYGNSYICQFQKNGETITKKYESIIQLGRMLHARIGSRTYVIQQGIELIKHNGSIIDFRALVQKNMYGKWTITSIVGRRGPEQSIVSNVSTGGTILGLRAALESSDAPWLPVDRIVSVMKNKALKFAELFENGAAGNYAELGIDFAVDRTGRVWVLEINSKPSKAGHSVGNQVKGTRPSVKRLIDFCFYQSGFRQQTRKKPSKT</sequence>
<dbReference type="AlphaFoldDB" id="A0A372L6S8"/>
<dbReference type="Proteomes" id="UP000262939">
    <property type="component" value="Unassembled WGS sequence"/>
</dbReference>
<gene>
    <name evidence="1" type="ORF">D0466_21740</name>
</gene>
<proteinExistence type="predicted"/>
<dbReference type="Pfam" id="PF14398">
    <property type="entry name" value="ATPgrasp_YheCD"/>
    <property type="match status" value="1"/>
</dbReference>
<reference evidence="1 2" key="1">
    <citation type="submission" date="2018-08" db="EMBL/GenBank/DDBJ databases">
        <title>Bacillus chawlae sp. nov., Bacillus glennii sp. nov., and Bacillus saganii sp. nov. Isolated from the Vehicle Assembly Building at Kennedy Space Center where the Viking Spacecraft were Assembled.</title>
        <authorList>
            <person name="Seuylemezian A."/>
            <person name="Vaishampayan P."/>
        </authorList>
    </citation>
    <scope>NUCLEOTIDE SEQUENCE [LARGE SCALE GENOMIC DNA]</scope>
    <source>
        <strain evidence="1 2">V44-8</strain>
    </source>
</reference>
<dbReference type="SUPFAM" id="SSF56059">
    <property type="entry name" value="Glutathione synthetase ATP-binding domain-like"/>
    <property type="match status" value="1"/>
</dbReference>
<dbReference type="Gene3D" id="3.30.470.20">
    <property type="entry name" value="ATP-grasp fold, B domain"/>
    <property type="match status" value="1"/>
</dbReference>
<dbReference type="RefSeq" id="WP_117324588.1">
    <property type="nucleotide sequence ID" value="NZ_QVTD01000026.1"/>
</dbReference>
<dbReference type="EMBL" id="QVTD01000026">
    <property type="protein sequence ID" value="RFU60468.1"/>
    <property type="molecule type" value="Genomic_DNA"/>
</dbReference>
<protein>
    <submittedName>
        <fullName evidence="1">YheC/YheD family protein</fullName>
    </submittedName>
</protein>
<organism evidence="1 2">
    <name type="scientific">Peribacillus glennii</name>
    <dbReference type="NCBI Taxonomy" id="2303991"/>
    <lineage>
        <taxon>Bacteria</taxon>
        <taxon>Bacillati</taxon>
        <taxon>Bacillota</taxon>
        <taxon>Bacilli</taxon>
        <taxon>Bacillales</taxon>
        <taxon>Bacillaceae</taxon>
        <taxon>Peribacillus</taxon>
    </lineage>
</organism>
<comment type="caution">
    <text evidence="1">The sequence shown here is derived from an EMBL/GenBank/DDBJ whole genome shotgun (WGS) entry which is preliminary data.</text>
</comment>
<dbReference type="InterPro" id="IPR026838">
    <property type="entry name" value="YheC/D"/>
</dbReference>